<sequence>MSGAHQASFRGQAKTRNCIVKNNTSLSKLEKPVNSEFNDAVIKRKNTTLKHHEIADCQSKVSVLFSAVRNKCRPLLASSTFEGDGDGVFSHPEIPKCEVILQRKQGEEHNSPSIFEQNGMVANPTNNPYVHNSTAKSHKSKRCRFQKRFTRKPINEYKGSKIKTTKSFQLRMENRRTHGSIIHNNIRPKSASLMSRIKRKSYNKIVEKRTSSKARKYKKLIVQNSKKMRLLSSAHPNNQASEARRLDLARAEKLNMTTNKGNPYTMTQNIIIDH</sequence>
<proteinExistence type="predicted"/>
<evidence type="ECO:0000313" key="2">
    <source>
        <dbReference type="Proteomes" id="UP001295684"/>
    </source>
</evidence>
<evidence type="ECO:0000313" key="1">
    <source>
        <dbReference type="EMBL" id="CAI2386905.1"/>
    </source>
</evidence>
<comment type="caution">
    <text evidence="1">The sequence shown here is derived from an EMBL/GenBank/DDBJ whole genome shotgun (WGS) entry which is preliminary data.</text>
</comment>
<reference evidence="1" key="1">
    <citation type="submission" date="2023-07" db="EMBL/GenBank/DDBJ databases">
        <authorList>
            <consortium name="AG Swart"/>
            <person name="Singh M."/>
            <person name="Singh A."/>
            <person name="Seah K."/>
            <person name="Emmerich C."/>
        </authorList>
    </citation>
    <scope>NUCLEOTIDE SEQUENCE</scope>
    <source>
        <strain evidence="1">DP1</strain>
    </source>
</reference>
<name>A0AAD1Y9T1_EUPCR</name>
<dbReference type="Proteomes" id="UP001295684">
    <property type="component" value="Unassembled WGS sequence"/>
</dbReference>
<dbReference type="AlphaFoldDB" id="A0AAD1Y9T1"/>
<accession>A0AAD1Y9T1</accession>
<organism evidence="1 2">
    <name type="scientific">Euplotes crassus</name>
    <dbReference type="NCBI Taxonomy" id="5936"/>
    <lineage>
        <taxon>Eukaryota</taxon>
        <taxon>Sar</taxon>
        <taxon>Alveolata</taxon>
        <taxon>Ciliophora</taxon>
        <taxon>Intramacronucleata</taxon>
        <taxon>Spirotrichea</taxon>
        <taxon>Hypotrichia</taxon>
        <taxon>Euplotida</taxon>
        <taxon>Euplotidae</taxon>
        <taxon>Moneuplotes</taxon>
    </lineage>
</organism>
<protein>
    <submittedName>
        <fullName evidence="1">Uncharacterized protein</fullName>
    </submittedName>
</protein>
<gene>
    <name evidence="1" type="ORF">ECRASSUSDP1_LOCUS28531</name>
</gene>
<dbReference type="EMBL" id="CAMPGE010029434">
    <property type="protein sequence ID" value="CAI2386905.1"/>
    <property type="molecule type" value="Genomic_DNA"/>
</dbReference>
<keyword evidence="2" id="KW-1185">Reference proteome</keyword>